<dbReference type="EMBL" id="JAHHIF010000069">
    <property type="protein sequence ID" value="MBW4548720.1"/>
    <property type="molecule type" value="Genomic_DNA"/>
</dbReference>
<evidence type="ECO:0000313" key="1">
    <source>
        <dbReference type="EMBL" id="MBW4548720.1"/>
    </source>
</evidence>
<organism evidence="1 2">
    <name type="scientific">Symplocastrum torsivum CPER-KK1</name>
    <dbReference type="NCBI Taxonomy" id="450513"/>
    <lineage>
        <taxon>Bacteria</taxon>
        <taxon>Bacillati</taxon>
        <taxon>Cyanobacteriota</taxon>
        <taxon>Cyanophyceae</taxon>
        <taxon>Oscillatoriophycideae</taxon>
        <taxon>Oscillatoriales</taxon>
        <taxon>Microcoleaceae</taxon>
        <taxon>Symplocastrum</taxon>
    </lineage>
</organism>
<sequence>MTNNVSVVTNDNSDDSTFVVTNNRTVVTNSNLGDPTGEPQRVMYLFPEKDTKQKALYFRPARAVV</sequence>
<name>A0A951PRJ3_9CYAN</name>
<comment type="caution">
    <text evidence="1">The sequence shown here is derived from an EMBL/GenBank/DDBJ whole genome shotgun (WGS) entry which is preliminary data.</text>
</comment>
<gene>
    <name evidence="1" type="ORF">KME25_30590</name>
</gene>
<dbReference type="AlphaFoldDB" id="A0A951PRJ3"/>
<reference evidence="1" key="1">
    <citation type="submission" date="2021-05" db="EMBL/GenBank/DDBJ databases">
        <authorList>
            <person name="Pietrasiak N."/>
            <person name="Ward R."/>
            <person name="Stajich J.E."/>
            <person name="Kurbessoian T."/>
        </authorList>
    </citation>
    <scope>NUCLEOTIDE SEQUENCE</scope>
    <source>
        <strain evidence="1">CPER-KK1</strain>
    </source>
</reference>
<proteinExistence type="predicted"/>
<evidence type="ECO:0000313" key="2">
    <source>
        <dbReference type="Proteomes" id="UP000753908"/>
    </source>
</evidence>
<dbReference type="Proteomes" id="UP000753908">
    <property type="component" value="Unassembled WGS sequence"/>
</dbReference>
<accession>A0A951PRJ3</accession>
<reference evidence="1" key="2">
    <citation type="journal article" date="2022" name="Microbiol. Resour. Announc.">
        <title>Metagenome Sequencing to Explore Phylogenomics of Terrestrial Cyanobacteria.</title>
        <authorList>
            <person name="Ward R.D."/>
            <person name="Stajich J.E."/>
            <person name="Johansen J.R."/>
            <person name="Huntemann M."/>
            <person name="Clum A."/>
            <person name="Foster B."/>
            <person name="Foster B."/>
            <person name="Roux S."/>
            <person name="Palaniappan K."/>
            <person name="Varghese N."/>
            <person name="Mukherjee S."/>
            <person name="Reddy T.B.K."/>
            <person name="Daum C."/>
            <person name="Copeland A."/>
            <person name="Chen I.A."/>
            <person name="Ivanova N.N."/>
            <person name="Kyrpides N.C."/>
            <person name="Shapiro N."/>
            <person name="Eloe-Fadrosh E.A."/>
            <person name="Pietrasiak N."/>
        </authorList>
    </citation>
    <scope>NUCLEOTIDE SEQUENCE</scope>
    <source>
        <strain evidence="1">CPER-KK1</strain>
    </source>
</reference>
<protein>
    <submittedName>
        <fullName evidence="1">Uncharacterized protein</fullName>
    </submittedName>
</protein>